<comment type="caution">
    <text evidence="2">The sequence shown here is derived from an EMBL/GenBank/DDBJ whole genome shotgun (WGS) entry which is preliminary data.</text>
</comment>
<dbReference type="AlphaFoldDB" id="A0AAW1TBG5"/>
<gene>
    <name evidence="2" type="ORF">WJX84_008168</name>
</gene>
<keyword evidence="3" id="KW-1185">Reference proteome</keyword>
<feature type="compositionally biased region" description="Basic residues" evidence="1">
    <location>
        <begin position="259"/>
        <end position="269"/>
    </location>
</feature>
<proteinExistence type="predicted"/>
<feature type="compositionally biased region" description="Polar residues" evidence="1">
    <location>
        <begin position="96"/>
        <end position="135"/>
    </location>
</feature>
<evidence type="ECO:0000313" key="3">
    <source>
        <dbReference type="Proteomes" id="UP001485043"/>
    </source>
</evidence>
<evidence type="ECO:0000313" key="2">
    <source>
        <dbReference type="EMBL" id="KAK9865801.1"/>
    </source>
</evidence>
<name>A0AAW1TBG5_9CHLO</name>
<feature type="region of interest" description="Disordered" evidence="1">
    <location>
        <begin position="73"/>
        <end position="151"/>
    </location>
</feature>
<feature type="region of interest" description="Disordered" evidence="1">
    <location>
        <begin position="20"/>
        <end position="41"/>
    </location>
</feature>
<accession>A0AAW1TBG5</accession>
<organism evidence="2 3">
    <name type="scientific">Apatococcus fuscideae</name>
    <dbReference type="NCBI Taxonomy" id="2026836"/>
    <lineage>
        <taxon>Eukaryota</taxon>
        <taxon>Viridiplantae</taxon>
        <taxon>Chlorophyta</taxon>
        <taxon>core chlorophytes</taxon>
        <taxon>Trebouxiophyceae</taxon>
        <taxon>Chlorellales</taxon>
        <taxon>Chlorellaceae</taxon>
        <taxon>Apatococcus</taxon>
    </lineage>
</organism>
<dbReference type="EMBL" id="JALJOV010000216">
    <property type="protein sequence ID" value="KAK9865801.1"/>
    <property type="molecule type" value="Genomic_DNA"/>
</dbReference>
<dbReference type="Proteomes" id="UP001485043">
    <property type="component" value="Unassembled WGS sequence"/>
</dbReference>
<evidence type="ECO:0000256" key="1">
    <source>
        <dbReference type="SAM" id="MobiDB-lite"/>
    </source>
</evidence>
<reference evidence="2 3" key="1">
    <citation type="journal article" date="2024" name="Nat. Commun.">
        <title>Phylogenomics reveals the evolutionary origins of lichenization in chlorophyte algae.</title>
        <authorList>
            <person name="Puginier C."/>
            <person name="Libourel C."/>
            <person name="Otte J."/>
            <person name="Skaloud P."/>
            <person name="Haon M."/>
            <person name="Grisel S."/>
            <person name="Petersen M."/>
            <person name="Berrin J.G."/>
            <person name="Delaux P.M."/>
            <person name="Dal Grande F."/>
            <person name="Keller J."/>
        </authorList>
    </citation>
    <scope>NUCLEOTIDE SEQUENCE [LARGE SCALE GENOMIC DNA]</scope>
    <source>
        <strain evidence="2 3">SAG 2523</strain>
    </source>
</reference>
<feature type="region of interest" description="Disordered" evidence="1">
    <location>
        <begin position="246"/>
        <end position="274"/>
    </location>
</feature>
<feature type="compositionally biased region" description="Polar residues" evidence="1">
    <location>
        <begin position="246"/>
        <end position="256"/>
    </location>
</feature>
<sequence length="616" mass="65667">MECSSPCLCQPGMHEGAFGSAEWSLQPGRPGSSPLAGLPGYQDSVLGNTGAVSGQNTGITAQSATASSAVPALPHGHLQQDSSGLPGRLCDDYVHSLSSQPSIPMPPGQQTQLYRLPSTAHSSDAGSVQQPSNDGSAGRKWLSHQQPLDPGAQDDIRAQIRHQLAVGASLLQTGSLTQPASHSNSPAATLLPERHPASARGNSALFATGLQSSHGIPLTSIEYLPASTQAAPTCFAVPEAPSLRCSSHSAQATSQPVAHGHRSRQKRSRSPALESPHALLLHEEVALARHVSDFRRIASRGADCSLQASRPALAGIAAARQLPDVVHQLKQQNLKAIRFHPEWLQRFSVAGNSMLDIYAAFGRGDLAFSVPMVLESRYRQVPLSGLLQQNVPALYMQTVAGLVQMEALTDRPDDAMSQAFAVAAWQCSVVFTAMVETPKFSVQASEKYLMRDARSGRNVAEQELLMRIQRSSKLAVSPAQRAQAKHILEVHQAFLSELWAARSQVTSDMAATLAAECAAPFSAPSRIRRLSEQAHELNQILGLALEAHLQAGRKYIYEILSPWQSGILKVACCPSIPEVHVVLGALAGFGSSPSPSAGFPAKLAPAYYDSMPPIRY</sequence>
<protein>
    <submittedName>
        <fullName evidence="2">Uncharacterized protein</fullName>
    </submittedName>
</protein>